<protein>
    <recommendedName>
        <fullName evidence="3">Lipoprotein</fullName>
    </recommendedName>
</protein>
<gene>
    <name evidence="1" type="ORF">G4L40_11185</name>
</gene>
<name>A0ABX0IDW7_9FLAO</name>
<organism evidence="1 2">
    <name type="scientific">Flavobacterium celericrescens</name>
    <dbReference type="NCBI Taxonomy" id="2709780"/>
    <lineage>
        <taxon>Bacteria</taxon>
        <taxon>Pseudomonadati</taxon>
        <taxon>Bacteroidota</taxon>
        <taxon>Flavobacteriia</taxon>
        <taxon>Flavobacteriales</taxon>
        <taxon>Flavobacteriaceae</taxon>
        <taxon>Flavobacterium</taxon>
    </lineage>
</organism>
<dbReference type="RefSeq" id="WP_166237289.1">
    <property type="nucleotide sequence ID" value="NZ_JAAJBV010000009.1"/>
</dbReference>
<comment type="caution">
    <text evidence="1">The sequence shown here is derived from an EMBL/GenBank/DDBJ whole genome shotgun (WGS) entry which is preliminary data.</text>
</comment>
<sequence length="189" mass="22143">MNKYIFLILIFCFSFLNCKNSEAKIVNTTEIKSNDLNFFDFDKVEHYYKDIEAGDILVEMQRLENIDKKSEEHNYLNLIGYDYPKDVNDEKFIDNLIKFKFSKVQIEDKFYNELNKLFSFLNCQDDYGLACAPVYRDILVFYKEEKVVGIAKICFECGKSDVLGAKKDASFFGDCGGYGKLYKILKEKQ</sequence>
<evidence type="ECO:0008006" key="3">
    <source>
        <dbReference type="Google" id="ProtNLM"/>
    </source>
</evidence>
<accession>A0ABX0IDW7</accession>
<evidence type="ECO:0000313" key="1">
    <source>
        <dbReference type="EMBL" id="NHM05269.1"/>
    </source>
</evidence>
<proteinExistence type="predicted"/>
<dbReference type="Proteomes" id="UP000761423">
    <property type="component" value="Unassembled WGS sequence"/>
</dbReference>
<reference evidence="1 2" key="1">
    <citation type="submission" date="2020-02" db="EMBL/GenBank/DDBJ databases">
        <authorList>
            <person name="Chen W.-M."/>
        </authorList>
    </citation>
    <scope>NUCLEOTIDE SEQUENCE [LARGE SCALE GENOMIC DNA]</scope>
    <source>
        <strain evidence="1 2">TWA-26</strain>
    </source>
</reference>
<evidence type="ECO:0000313" key="2">
    <source>
        <dbReference type="Proteomes" id="UP000761423"/>
    </source>
</evidence>
<dbReference type="EMBL" id="JAAJBV010000009">
    <property type="protein sequence ID" value="NHM05269.1"/>
    <property type="molecule type" value="Genomic_DNA"/>
</dbReference>
<keyword evidence="2" id="KW-1185">Reference proteome</keyword>